<dbReference type="Proteomes" id="UP000067598">
    <property type="component" value="Unassembled WGS sequence"/>
</dbReference>
<dbReference type="InterPro" id="IPR006059">
    <property type="entry name" value="SBP"/>
</dbReference>
<dbReference type="PANTHER" id="PTHR30061">
    <property type="entry name" value="MALTOSE-BINDING PERIPLASMIC PROTEIN"/>
    <property type="match status" value="1"/>
</dbReference>
<dbReference type="PATRIC" id="fig|47770.28.peg.386"/>
<protein>
    <submittedName>
        <fullName evidence="5">Extracellular solute-binding protein</fullName>
    </submittedName>
    <submittedName>
        <fullName evidence="6">Sugar ABC transporter substrate-binding protein</fullName>
    </submittedName>
</protein>
<evidence type="ECO:0000256" key="2">
    <source>
        <dbReference type="ARBA" id="ARBA00022448"/>
    </source>
</evidence>
<dbReference type="RefSeq" id="WP_005723349.1">
    <property type="nucleotide sequence ID" value="NZ_AP025162.1"/>
</dbReference>
<evidence type="ECO:0000313" key="8">
    <source>
        <dbReference type="Proteomes" id="UP000430323"/>
    </source>
</evidence>
<dbReference type="Gene3D" id="3.40.190.10">
    <property type="entry name" value="Periplasmic binding protein-like II"/>
    <property type="match status" value="2"/>
</dbReference>
<dbReference type="AlphaFoldDB" id="A0A109DEM8"/>
<evidence type="ECO:0000256" key="3">
    <source>
        <dbReference type="ARBA" id="ARBA00022729"/>
    </source>
</evidence>
<feature type="signal peptide" evidence="4">
    <location>
        <begin position="1"/>
        <end position="16"/>
    </location>
</feature>
<keyword evidence="2" id="KW-0813">Transport</keyword>
<reference evidence="5 8" key="2">
    <citation type="submission" date="2019-09" db="EMBL/GenBank/DDBJ databases">
        <title>Investigation of probiotic properties of different lactic acid bacteria.</title>
        <authorList>
            <person name="Jaomanjaka F."/>
            <person name="Blanc P."/>
        </authorList>
    </citation>
    <scope>NUCLEOTIDE SEQUENCE [LARGE SCALE GENOMIC DNA]</scope>
    <source>
        <strain evidence="5 8">BIO6272</strain>
    </source>
</reference>
<dbReference type="PROSITE" id="PS51257">
    <property type="entry name" value="PROKAR_LIPOPROTEIN"/>
    <property type="match status" value="1"/>
</dbReference>
<dbReference type="Pfam" id="PF13416">
    <property type="entry name" value="SBP_bac_8"/>
    <property type="match status" value="1"/>
</dbReference>
<dbReference type="Proteomes" id="UP000430323">
    <property type="component" value="Unassembled WGS sequence"/>
</dbReference>
<evidence type="ECO:0000313" key="7">
    <source>
        <dbReference type="Proteomes" id="UP000067598"/>
    </source>
</evidence>
<evidence type="ECO:0000313" key="6">
    <source>
        <dbReference type="EMBL" id="KWU04034.1"/>
    </source>
</evidence>
<dbReference type="GO" id="GO:1901982">
    <property type="term" value="F:maltose binding"/>
    <property type="evidence" value="ECO:0007669"/>
    <property type="project" value="TreeGrafter"/>
</dbReference>
<feature type="chain" id="PRO_5038211418" evidence="4">
    <location>
        <begin position="17"/>
        <end position="405"/>
    </location>
</feature>
<dbReference type="EMBL" id="LJGP01000016">
    <property type="protein sequence ID" value="KWU04034.1"/>
    <property type="molecule type" value="Genomic_DNA"/>
</dbReference>
<dbReference type="EMBL" id="WBOB01000049">
    <property type="protein sequence ID" value="KAB1972877.1"/>
    <property type="molecule type" value="Genomic_DNA"/>
</dbReference>
<dbReference type="GO" id="GO:0042956">
    <property type="term" value="P:maltodextrin transmembrane transport"/>
    <property type="evidence" value="ECO:0007669"/>
    <property type="project" value="TreeGrafter"/>
</dbReference>
<dbReference type="GO" id="GO:0055052">
    <property type="term" value="C:ATP-binding cassette (ABC) transporter complex, substrate-binding subunit-containing"/>
    <property type="evidence" value="ECO:0007669"/>
    <property type="project" value="TreeGrafter"/>
</dbReference>
<dbReference type="PANTHER" id="PTHR30061:SF50">
    <property type="entry name" value="MALTOSE_MALTODEXTRIN-BINDING PERIPLASMIC PROTEIN"/>
    <property type="match status" value="1"/>
</dbReference>
<evidence type="ECO:0000256" key="4">
    <source>
        <dbReference type="SAM" id="SignalP"/>
    </source>
</evidence>
<comment type="similarity">
    <text evidence="1">Belongs to the bacterial solute-binding protein 1 family.</text>
</comment>
<accession>A0A109DEM8</accession>
<evidence type="ECO:0000313" key="5">
    <source>
        <dbReference type="EMBL" id="KAB1972877.1"/>
    </source>
</evidence>
<organism evidence="6 7">
    <name type="scientific">Lactobacillus crispatus</name>
    <dbReference type="NCBI Taxonomy" id="47770"/>
    <lineage>
        <taxon>Bacteria</taxon>
        <taxon>Bacillati</taxon>
        <taxon>Bacillota</taxon>
        <taxon>Bacilli</taxon>
        <taxon>Lactobacillales</taxon>
        <taxon>Lactobacillaceae</taxon>
        <taxon>Lactobacillus</taxon>
    </lineage>
</organism>
<sequence length="405" mass="44284">MKLWKKVLMCSSVVLAGLTLGACSNDNSNSTSSNDNKKPITLWVATDYVPWYKTSVKQFEKKYPQYKVKVAQSPNGTANAKTDVGKDPTKAADVFAVPNDQLGSMADAGYINPLSPKDVANIKKNDTAVAYKASQWKGKLYGYPYTADVQFLYYNKSKLSASDVKDWDTLTKKGVVATDFSNAYNIWPVMFSAGTKLFGDSGEDLKGSTMDSQNGVNGLKWVAEQKNNKGVMQTTNALNQLKLNHAQAILDGPWDAQNVRKILGKNFAVAPYPTITINGHKKQMQAFLGIGCFGVNSHTKNVKAANALAEFLTSKEQQLIVHTKTGETPVNKAAQATAAVKNDKVADAVMTMSKPGYSVIMPKMPQITTFWNESAPLLSGVYDHKVKPAQYRAKLAKLQKDISKK</sequence>
<keyword evidence="3 4" id="KW-0732">Signal</keyword>
<name>A0A109DEM8_9LACO</name>
<proteinExistence type="inferred from homology"/>
<gene>
    <name evidence="6" type="ORF">AEL95_04985</name>
    <name evidence="5" type="ORF">F8251_08070</name>
</gene>
<dbReference type="SUPFAM" id="SSF53850">
    <property type="entry name" value="Periplasmic binding protein-like II"/>
    <property type="match status" value="1"/>
</dbReference>
<dbReference type="GO" id="GO:0015768">
    <property type="term" value="P:maltose transport"/>
    <property type="evidence" value="ECO:0007669"/>
    <property type="project" value="TreeGrafter"/>
</dbReference>
<comment type="caution">
    <text evidence="6">The sequence shown here is derived from an EMBL/GenBank/DDBJ whole genome shotgun (WGS) entry which is preliminary data.</text>
</comment>
<reference evidence="6 7" key="1">
    <citation type="journal article" date="2016" name="Microbiology (Mosc.)">
        <title>Comparison of Lactobacillus crispatus isolates from Lactobacillus-dominated vaginal microbiomes with isolates from microbiomes containing bacterial vaginosis-associated bacteria.</title>
        <authorList>
            <person name="Abdelmaksoud A.A."/>
            <person name="Koparde V.N."/>
            <person name="Sheth N.U."/>
            <person name="Serrano M.G."/>
            <person name="Glascock A.L."/>
            <person name="Fettweis J.M."/>
            <person name="Strauss Iii J.F."/>
            <person name="Buck G.A."/>
            <person name="Jefferson K.K."/>
        </authorList>
    </citation>
    <scope>NUCLEOTIDE SEQUENCE [LARGE SCALE GENOMIC DNA]</scope>
    <source>
        <strain evidence="6 7">VMC3</strain>
    </source>
</reference>
<evidence type="ECO:0000256" key="1">
    <source>
        <dbReference type="ARBA" id="ARBA00008520"/>
    </source>
</evidence>